<dbReference type="PANTHER" id="PTHR10357:SF179">
    <property type="entry name" value="NEUTRAL AND BASIC AMINO ACID TRANSPORT PROTEIN RBAT"/>
    <property type="match status" value="1"/>
</dbReference>
<dbReference type="EMBL" id="BMOK01000004">
    <property type="protein sequence ID" value="GGL48827.1"/>
    <property type="molecule type" value="Genomic_DNA"/>
</dbReference>
<evidence type="ECO:0000256" key="1">
    <source>
        <dbReference type="ARBA" id="ARBA00008061"/>
    </source>
</evidence>
<evidence type="ECO:0000313" key="5">
    <source>
        <dbReference type="EMBL" id="GGL48827.1"/>
    </source>
</evidence>
<dbReference type="SUPFAM" id="SSF51445">
    <property type="entry name" value="(Trans)glycosidases"/>
    <property type="match status" value="1"/>
</dbReference>
<dbReference type="FunFam" id="2.60.40.1180:FF:000007">
    <property type="entry name" value="Sucrose isomerase"/>
    <property type="match status" value="1"/>
</dbReference>
<name>A0A917S1L7_9BACL</name>
<reference evidence="5" key="1">
    <citation type="journal article" date="2014" name="Int. J. Syst. Evol. Microbiol.">
        <title>Complete genome sequence of Corynebacterium casei LMG S-19264T (=DSM 44701T), isolated from a smear-ripened cheese.</title>
        <authorList>
            <consortium name="US DOE Joint Genome Institute (JGI-PGF)"/>
            <person name="Walter F."/>
            <person name="Albersmeier A."/>
            <person name="Kalinowski J."/>
            <person name="Ruckert C."/>
        </authorList>
    </citation>
    <scope>NUCLEOTIDE SEQUENCE</scope>
    <source>
        <strain evidence="5">JCM 15325</strain>
    </source>
</reference>
<dbReference type="GO" id="GO:0009313">
    <property type="term" value="P:oligosaccharide catabolic process"/>
    <property type="evidence" value="ECO:0007669"/>
    <property type="project" value="TreeGrafter"/>
</dbReference>
<keyword evidence="2" id="KW-0378">Hydrolase</keyword>
<dbReference type="InterPro" id="IPR017853">
    <property type="entry name" value="GH"/>
</dbReference>
<dbReference type="Gene3D" id="2.60.40.1180">
    <property type="entry name" value="Golgi alpha-mannosidase II"/>
    <property type="match status" value="1"/>
</dbReference>
<dbReference type="Gene3D" id="3.20.20.80">
    <property type="entry name" value="Glycosidases"/>
    <property type="match status" value="1"/>
</dbReference>
<feature type="domain" description="Glycosyl hydrolase family 13 catalytic" evidence="4">
    <location>
        <begin position="1"/>
        <end position="59"/>
    </location>
</feature>
<keyword evidence="3" id="KW-0326">Glycosidase</keyword>
<dbReference type="AlphaFoldDB" id="A0A917S1L7"/>
<organism evidence="5 6">
    <name type="scientific">Sporolactobacillus putidus</name>
    <dbReference type="NCBI Taxonomy" id="492735"/>
    <lineage>
        <taxon>Bacteria</taxon>
        <taxon>Bacillati</taxon>
        <taxon>Bacillota</taxon>
        <taxon>Bacilli</taxon>
        <taxon>Bacillales</taxon>
        <taxon>Sporolactobacillaceae</taxon>
        <taxon>Sporolactobacillus</taxon>
    </lineage>
</organism>
<evidence type="ECO:0000259" key="4">
    <source>
        <dbReference type="Pfam" id="PF00128"/>
    </source>
</evidence>
<sequence length="138" mass="16004">MQWDNSLNAGFSDGTPWLKVNPNYKEINVEEALKDPDSVFYYYKKLIALRKEYHVIVNGDYQLICEDDPDVFSYIRKGDGETLVVICSFSDQNEEFCLPKSLSEKSSHLLIGNYDKGEDHDIRKIALKPFEARVYLLK</sequence>
<reference evidence="5" key="2">
    <citation type="submission" date="2020-09" db="EMBL/GenBank/DDBJ databases">
        <authorList>
            <person name="Sun Q."/>
            <person name="Ohkuma M."/>
        </authorList>
    </citation>
    <scope>NUCLEOTIDE SEQUENCE</scope>
    <source>
        <strain evidence="5">JCM 15325</strain>
    </source>
</reference>
<evidence type="ECO:0000256" key="2">
    <source>
        <dbReference type="ARBA" id="ARBA00022801"/>
    </source>
</evidence>
<dbReference type="SUPFAM" id="SSF51011">
    <property type="entry name" value="Glycosyl hydrolase domain"/>
    <property type="match status" value="1"/>
</dbReference>
<protein>
    <recommendedName>
        <fullName evidence="4">Glycosyl hydrolase family 13 catalytic domain-containing protein</fullName>
    </recommendedName>
</protein>
<dbReference type="InterPro" id="IPR006047">
    <property type="entry name" value="GH13_cat_dom"/>
</dbReference>
<dbReference type="GO" id="GO:0004556">
    <property type="term" value="F:alpha-amylase activity"/>
    <property type="evidence" value="ECO:0007669"/>
    <property type="project" value="TreeGrafter"/>
</dbReference>
<accession>A0A917S1L7</accession>
<dbReference type="RefSeq" id="WP_188802113.1">
    <property type="nucleotide sequence ID" value="NZ_BMOK01000004.1"/>
</dbReference>
<evidence type="ECO:0000256" key="3">
    <source>
        <dbReference type="ARBA" id="ARBA00023295"/>
    </source>
</evidence>
<dbReference type="InterPro" id="IPR013780">
    <property type="entry name" value="Glyco_hydro_b"/>
</dbReference>
<keyword evidence="6" id="KW-1185">Reference proteome</keyword>
<comment type="caution">
    <text evidence="5">The sequence shown here is derived from an EMBL/GenBank/DDBJ whole genome shotgun (WGS) entry which is preliminary data.</text>
</comment>
<evidence type="ECO:0000313" key="6">
    <source>
        <dbReference type="Proteomes" id="UP000654670"/>
    </source>
</evidence>
<dbReference type="Pfam" id="PF00128">
    <property type="entry name" value="Alpha-amylase"/>
    <property type="match status" value="1"/>
</dbReference>
<dbReference type="Proteomes" id="UP000654670">
    <property type="component" value="Unassembled WGS sequence"/>
</dbReference>
<comment type="similarity">
    <text evidence="1">Belongs to the glycosyl hydrolase 13 family.</text>
</comment>
<dbReference type="PANTHER" id="PTHR10357">
    <property type="entry name" value="ALPHA-AMYLASE FAMILY MEMBER"/>
    <property type="match status" value="1"/>
</dbReference>
<proteinExistence type="inferred from homology"/>
<gene>
    <name evidence="5" type="ORF">GCM10007968_11220</name>
</gene>